<organism evidence="1 2">
    <name type="scientific">Arachis hypogaea</name>
    <name type="common">Peanut</name>
    <dbReference type="NCBI Taxonomy" id="3818"/>
    <lineage>
        <taxon>Eukaryota</taxon>
        <taxon>Viridiplantae</taxon>
        <taxon>Streptophyta</taxon>
        <taxon>Embryophyta</taxon>
        <taxon>Tracheophyta</taxon>
        <taxon>Spermatophyta</taxon>
        <taxon>Magnoliopsida</taxon>
        <taxon>eudicotyledons</taxon>
        <taxon>Gunneridae</taxon>
        <taxon>Pentapetalae</taxon>
        <taxon>rosids</taxon>
        <taxon>fabids</taxon>
        <taxon>Fabales</taxon>
        <taxon>Fabaceae</taxon>
        <taxon>Papilionoideae</taxon>
        <taxon>50 kb inversion clade</taxon>
        <taxon>dalbergioids sensu lato</taxon>
        <taxon>Dalbergieae</taxon>
        <taxon>Pterocarpus clade</taxon>
        <taxon>Arachis</taxon>
    </lineage>
</organism>
<protein>
    <recommendedName>
        <fullName evidence="3">Peptidase A2 domain-containing protein</fullName>
    </recommendedName>
</protein>
<accession>A0A445BSG7</accession>
<dbReference type="Gene3D" id="2.40.70.10">
    <property type="entry name" value="Acid Proteases"/>
    <property type="match status" value="1"/>
</dbReference>
<reference evidence="1 2" key="1">
    <citation type="submission" date="2019-01" db="EMBL/GenBank/DDBJ databases">
        <title>Sequencing of cultivated peanut Arachis hypogaea provides insights into genome evolution and oil improvement.</title>
        <authorList>
            <person name="Chen X."/>
        </authorList>
    </citation>
    <scope>NUCLEOTIDE SEQUENCE [LARGE SCALE GENOMIC DNA]</scope>
    <source>
        <strain evidence="2">cv. Fuhuasheng</strain>
        <tissue evidence="1">Leaves</tissue>
    </source>
</reference>
<comment type="caution">
    <text evidence="1">The sequence shown here is derived from an EMBL/GenBank/DDBJ whole genome shotgun (WGS) entry which is preliminary data.</text>
</comment>
<evidence type="ECO:0008006" key="3">
    <source>
        <dbReference type="Google" id="ProtNLM"/>
    </source>
</evidence>
<gene>
    <name evidence="1" type="ORF">Ahy_A08g037972</name>
</gene>
<keyword evidence="2" id="KW-1185">Reference proteome</keyword>
<proteinExistence type="predicted"/>
<dbReference type="EMBL" id="SDMP01000008">
    <property type="protein sequence ID" value="RYR41566.1"/>
    <property type="molecule type" value="Genomic_DNA"/>
</dbReference>
<dbReference type="AlphaFoldDB" id="A0A445BSG7"/>
<dbReference type="STRING" id="3818.A0A445BSG7"/>
<dbReference type="PANTHER" id="PTHR33240">
    <property type="entry name" value="OS08G0508500 PROTEIN"/>
    <property type="match status" value="1"/>
</dbReference>
<dbReference type="SUPFAM" id="SSF50630">
    <property type="entry name" value="Acid proteases"/>
    <property type="match status" value="1"/>
</dbReference>
<evidence type="ECO:0000313" key="2">
    <source>
        <dbReference type="Proteomes" id="UP000289738"/>
    </source>
</evidence>
<dbReference type="Proteomes" id="UP000289738">
    <property type="component" value="Chromosome A08"/>
</dbReference>
<evidence type="ECO:0000313" key="1">
    <source>
        <dbReference type="EMBL" id="RYR41566.1"/>
    </source>
</evidence>
<sequence length="171" mass="19014">MSHLRSLHITACMSGICVNKVLIDGGAAINLLPERILIKVKKYFDDLILTNISVTGYSGVSTPVKGLVTLEVHVGSSSRTTIFVVVSLKASYNALLGQDWIHGVGAIPLTVHQNTLLWNDEEKSEVIKAYSSFYVEQMHIGFKVYNDKLKSLDVDRMLNYYNCEGCFLTLE</sequence>
<name>A0A445BSG7_ARAHY</name>
<dbReference type="PANTHER" id="PTHR33240:SF15">
    <property type="entry name" value="GAG-PRO-LIKE PROTEIN"/>
    <property type="match status" value="1"/>
</dbReference>
<dbReference type="InterPro" id="IPR021109">
    <property type="entry name" value="Peptidase_aspartic_dom_sf"/>
</dbReference>
<dbReference type="CDD" id="cd00303">
    <property type="entry name" value="retropepsin_like"/>
    <property type="match status" value="1"/>
</dbReference>